<dbReference type="Pfam" id="PF07714">
    <property type="entry name" value="PK_Tyr_Ser-Thr"/>
    <property type="match status" value="1"/>
</dbReference>
<evidence type="ECO:0000256" key="10">
    <source>
        <dbReference type="ARBA" id="ARBA00022840"/>
    </source>
</evidence>
<evidence type="ECO:0000256" key="2">
    <source>
        <dbReference type="ARBA" id="ARBA00009605"/>
    </source>
</evidence>
<dbReference type="EC" id="2.7.11.30" evidence="3"/>
<feature type="compositionally biased region" description="Basic and acidic residues" evidence="14">
    <location>
        <begin position="62"/>
        <end position="75"/>
    </location>
</feature>
<evidence type="ECO:0000256" key="7">
    <source>
        <dbReference type="ARBA" id="ARBA00022729"/>
    </source>
</evidence>
<evidence type="ECO:0000256" key="6">
    <source>
        <dbReference type="ARBA" id="ARBA00022692"/>
    </source>
</evidence>
<name>A0A7R8ZL96_9CRUS</name>
<dbReference type="GO" id="GO:0005886">
    <property type="term" value="C:plasma membrane"/>
    <property type="evidence" value="ECO:0007669"/>
    <property type="project" value="TreeGrafter"/>
</dbReference>
<dbReference type="PROSITE" id="PS50011">
    <property type="entry name" value="PROTEIN_KINASE_DOM"/>
    <property type="match status" value="1"/>
</dbReference>
<keyword evidence="6 15" id="KW-0812">Transmembrane</keyword>
<dbReference type="PANTHER" id="PTHR23255">
    <property type="entry name" value="TRANSFORMING GROWTH FACTOR-BETA RECEPTOR TYPE I AND II"/>
    <property type="match status" value="1"/>
</dbReference>
<feature type="compositionally biased region" description="Low complexity" evidence="14">
    <location>
        <begin position="82"/>
        <end position="95"/>
    </location>
</feature>
<gene>
    <name evidence="16" type="ORF">CTOB1V02_LOCUS6741</name>
</gene>
<evidence type="ECO:0000256" key="4">
    <source>
        <dbReference type="ARBA" id="ARBA00022527"/>
    </source>
</evidence>
<dbReference type="InterPro" id="IPR000719">
    <property type="entry name" value="Prot_kinase_dom"/>
</dbReference>
<dbReference type="GO" id="GO:0030509">
    <property type="term" value="P:BMP signaling pathway"/>
    <property type="evidence" value="ECO:0007669"/>
    <property type="project" value="TreeGrafter"/>
</dbReference>
<dbReference type="AlphaFoldDB" id="A0A7R8ZL96"/>
<feature type="transmembrane region" description="Helical" evidence="15">
    <location>
        <begin position="28"/>
        <end position="50"/>
    </location>
</feature>
<comment type="subcellular location">
    <subcellularLocation>
        <location evidence="1">Membrane</location>
        <topology evidence="1">Single-pass type I membrane protein</topology>
    </subcellularLocation>
</comment>
<dbReference type="InterPro" id="IPR001245">
    <property type="entry name" value="Ser-Thr/Tyr_kinase_cat_dom"/>
</dbReference>
<organism evidence="16">
    <name type="scientific">Cyprideis torosa</name>
    <dbReference type="NCBI Taxonomy" id="163714"/>
    <lineage>
        <taxon>Eukaryota</taxon>
        <taxon>Metazoa</taxon>
        <taxon>Ecdysozoa</taxon>
        <taxon>Arthropoda</taxon>
        <taxon>Crustacea</taxon>
        <taxon>Oligostraca</taxon>
        <taxon>Ostracoda</taxon>
        <taxon>Podocopa</taxon>
        <taxon>Podocopida</taxon>
        <taxon>Cytherocopina</taxon>
        <taxon>Cytheroidea</taxon>
        <taxon>Cytherideidae</taxon>
        <taxon>Cyprideis</taxon>
    </lineage>
</organism>
<keyword evidence="10" id="KW-0067">ATP-binding</keyword>
<evidence type="ECO:0000256" key="15">
    <source>
        <dbReference type="SAM" id="Phobius"/>
    </source>
</evidence>
<dbReference type="Gene3D" id="1.10.510.10">
    <property type="entry name" value="Transferase(Phosphotransferase) domain 1"/>
    <property type="match status" value="1"/>
</dbReference>
<dbReference type="GO" id="GO:0043235">
    <property type="term" value="C:receptor complex"/>
    <property type="evidence" value="ECO:0007669"/>
    <property type="project" value="TreeGrafter"/>
</dbReference>
<evidence type="ECO:0000256" key="3">
    <source>
        <dbReference type="ARBA" id="ARBA00012401"/>
    </source>
</evidence>
<sequence>MQPGGDVIRPAHAPVSSFFFPDSDSAPLILSTTMACLLIIAGILTAIGVCRSMEKRRHRGCSSKEDPCAPEDKQPRRSAQKGAGSAFASPSSPDSPMFPPGNCWAVFDEFSRAAGHSNEVPEIWTGFLQRTSSPPAADQEGLKLPELSGVISKQGRIQRVFAAKIYPKRLKRNWQTEVQTLALLEMEREHPNILRFYGATPSLDQSRYVTFVEMEPYHRGSLRTFLKDNTVSWEQFCLFGLGVAKGLAYLHSEVERNGGLSSKPAICLRNLSSQNILVAPPRGLLRYSSDEGFFSPLISDFSLSVTTRGKRTRNGAARTQATALLTEGDCLRYLAPEVLEGAVDLHDADSSLKQADVYALGLVLWEISWRCEDLYRGTPPMEYRLPFEEELGLTPTKREAELVVCRRKLRPRFPAVWTDMNPAVRLLKESLLDCWDPDGEARLTALCVEERFKELPLLWRKYLATLPTPNSSRGQCRRDAKTCQGVNYFSDGTDATSNTTCDQHPPDEKDLKNAYLALQNPVFPEISHGRNTCQARNTCSDPEETWRMANEDANRGRLNRSPNEYPQVNLSADIRDVSSEDERYSLLTSSSTAAPFSRRRRERGIINDVEVGRERRLYPTSFIRNPTHRCEDIEANTDEVSPSPYPPHPAVNTFSNGTVSRVFAWLHLPFTRKHSRLLDDEVNRSSDVDLEASTASAALLSATGGGHVVGREEDADVLPD</sequence>
<comment type="similarity">
    <text evidence="2">Belongs to the protein kinase superfamily. TKL Ser/Thr protein kinase family. TGFB receptor subfamily.</text>
</comment>
<dbReference type="PANTHER" id="PTHR23255:SF100">
    <property type="entry name" value="RECEPTOR PROTEIN SERINE_THREONINE KINASE"/>
    <property type="match status" value="1"/>
</dbReference>
<evidence type="ECO:0000256" key="12">
    <source>
        <dbReference type="ARBA" id="ARBA00023136"/>
    </source>
</evidence>
<protein>
    <recommendedName>
        <fullName evidence="3">receptor protein serine/threonine kinase</fullName>
        <ecNumber evidence="3">2.7.11.30</ecNumber>
    </recommendedName>
</protein>
<proteinExistence type="inferred from homology"/>
<evidence type="ECO:0000256" key="14">
    <source>
        <dbReference type="SAM" id="MobiDB-lite"/>
    </source>
</evidence>
<reference evidence="16" key="1">
    <citation type="submission" date="2020-11" db="EMBL/GenBank/DDBJ databases">
        <authorList>
            <person name="Tran Van P."/>
        </authorList>
    </citation>
    <scope>NUCLEOTIDE SEQUENCE</scope>
</reference>
<evidence type="ECO:0000256" key="8">
    <source>
        <dbReference type="ARBA" id="ARBA00022741"/>
    </source>
</evidence>
<evidence type="ECO:0000256" key="11">
    <source>
        <dbReference type="ARBA" id="ARBA00022989"/>
    </source>
</evidence>
<dbReference type="OrthoDB" id="6377539at2759"/>
<evidence type="ECO:0000256" key="1">
    <source>
        <dbReference type="ARBA" id="ARBA00004479"/>
    </source>
</evidence>
<evidence type="ECO:0000256" key="5">
    <source>
        <dbReference type="ARBA" id="ARBA00022679"/>
    </source>
</evidence>
<keyword evidence="9" id="KW-0418">Kinase</keyword>
<dbReference type="InterPro" id="IPR000333">
    <property type="entry name" value="TGFB_receptor"/>
</dbReference>
<dbReference type="EMBL" id="OB661732">
    <property type="protein sequence ID" value="CAD7228863.1"/>
    <property type="molecule type" value="Genomic_DNA"/>
</dbReference>
<feature type="region of interest" description="Disordered" evidence="14">
    <location>
        <begin position="59"/>
        <end position="95"/>
    </location>
</feature>
<keyword evidence="5" id="KW-0808">Transferase</keyword>
<keyword evidence="13" id="KW-0675">Receptor</keyword>
<keyword evidence="4" id="KW-0723">Serine/threonine-protein kinase</keyword>
<keyword evidence="11 15" id="KW-1133">Transmembrane helix</keyword>
<dbReference type="GO" id="GO:0005524">
    <property type="term" value="F:ATP binding"/>
    <property type="evidence" value="ECO:0007669"/>
    <property type="project" value="UniProtKB-KW"/>
</dbReference>
<evidence type="ECO:0000256" key="13">
    <source>
        <dbReference type="ARBA" id="ARBA00023170"/>
    </source>
</evidence>
<dbReference type="GO" id="GO:0005024">
    <property type="term" value="F:transforming growth factor beta receptor activity"/>
    <property type="evidence" value="ECO:0007669"/>
    <property type="project" value="TreeGrafter"/>
</dbReference>
<evidence type="ECO:0000313" key="16">
    <source>
        <dbReference type="EMBL" id="CAD7228863.1"/>
    </source>
</evidence>
<accession>A0A7R8ZL96</accession>
<keyword evidence="8" id="KW-0547">Nucleotide-binding</keyword>
<keyword evidence="7" id="KW-0732">Signal</keyword>
<evidence type="ECO:0000256" key="9">
    <source>
        <dbReference type="ARBA" id="ARBA00022777"/>
    </source>
</evidence>
<dbReference type="SUPFAM" id="SSF56112">
    <property type="entry name" value="Protein kinase-like (PK-like)"/>
    <property type="match status" value="1"/>
</dbReference>
<dbReference type="InterPro" id="IPR011009">
    <property type="entry name" value="Kinase-like_dom_sf"/>
</dbReference>
<keyword evidence="12 15" id="KW-0472">Membrane</keyword>